<dbReference type="InterPro" id="IPR052414">
    <property type="entry name" value="U3_snoRNA-assoc_WDR"/>
</dbReference>
<sequence>MGKKTSRPATKAASAASPASGLSHASKSSILRAAFSPSEYQLALFASVIQGLDAQHLRIHDTNTGRLQCEHALSPKETITSLDWGYYGGQGKSRDQSKKKRKRGSDVNGLDQGDVVVAFGTSTSDIRMYSPSEDKVVGTLTGAHDKGIKDFKFTAGKPAQEAWSIGGDNKLVQWDLRTGQSIRTIHLLASSVFTALSRPVPSNPPVICASQTPFLVDVENSDEPAKFPAMRNQIHTVISSSQESAGTGAFLASDGDRFINVFDASTQKLVRNLVADQEVTSLSLHASKAALEKQILAVVTEDGSIELFTKPFVQAQNAQSGSAKANRKQMTQKANATLKIIRSDSSDACVPVVSTLFNGNEIVVAYAEGGVIPVFERVKILDESTDELAFTGTKAVVKSKSSSAVASVTTNGTKNAGESRVDESHMAVEQGNLMDEDVEMGESREDGADDVSGSEDSDNGDEVKPTPAEKKSKAPKKAEPESDVEMNNAEADDEKEDEEAGAEPSFGELMRANAGQEVDVEAELDDEVLPGALIPGKPTAAVQQIPTGVSLSTVLTQSLKTNDGAMLESCFHTADTSIIRTTIQRLESSLAATLLQKLAERLSARPGRYGHLLVWVQWTCVAHGGALAGQPELLKRMATLYKVMDQRSSSLPSLLLLKGKLDMLDAQLGLRQSIRGGDEGMDSEDEENLIYVEGHDDEDSETEAKPRTKSIRDSAFDEEDESMMNGIDESEDDEDDGSEDDDDEEDDILDVEAEESAGSSDAEESLEENEDDDDEESEGSMVDFIADTEDEGSDDAVEQVPPPSKKAKTGGKKKGGKK</sequence>
<feature type="region of interest" description="Disordered" evidence="4">
    <location>
        <begin position="692"/>
        <end position="818"/>
    </location>
</feature>
<organism evidence="6 7">
    <name type="scientific">Penicillium argentinense</name>
    <dbReference type="NCBI Taxonomy" id="1131581"/>
    <lineage>
        <taxon>Eukaryota</taxon>
        <taxon>Fungi</taxon>
        <taxon>Dikarya</taxon>
        <taxon>Ascomycota</taxon>
        <taxon>Pezizomycotina</taxon>
        <taxon>Eurotiomycetes</taxon>
        <taxon>Eurotiomycetidae</taxon>
        <taxon>Eurotiales</taxon>
        <taxon>Aspergillaceae</taxon>
        <taxon>Penicillium</taxon>
    </lineage>
</organism>
<dbReference type="InterPro" id="IPR036322">
    <property type="entry name" value="WD40_repeat_dom_sf"/>
</dbReference>
<feature type="compositionally biased region" description="Basic residues" evidence="4">
    <location>
        <begin position="805"/>
        <end position="818"/>
    </location>
</feature>
<dbReference type="GO" id="GO:0032040">
    <property type="term" value="C:small-subunit processome"/>
    <property type="evidence" value="ECO:0007669"/>
    <property type="project" value="UniProtKB-ARBA"/>
</dbReference>
<dbReference type="SUPFAM" id="SSF50978">
    <property type="entry name" value="WD40 repeat-like"/>
    <property type="match status" value="1"/>
</dbReference>
<evidence type="ECO:0000256" key="1">
    <source>
        <dbReference type="ARBA" id="ARBA00004123"/>
    </source>
</evidence>
<gene>
    <name evidence="6" type="ORF">N7532_003146</name>
</gene>
<feature type="compositionally biased region" description="Basic and acidic residues" evidence="4">
    <location>
        <begin position="417"/>
        <end position="426"/>
    </location>
</feature>
<feature type="compositionally biased region" description="Acidic residues" evidence="4">
    <location>
        <begin position="490"/>
        <end position="501"/>
    </location>
</feature>
<dbReference type="InterPro" id="IPR015943">
    <property type="entry name" value="WD40/YVTN_repeat-like_dom_sf"/>
</dbReference>
<feature type="compositionally biased region" description="Acidic residues" evidence="4">
    <location>
        <begin position="447"/>
        <end position="460"/>
    </location>
</feature>
<feature type="compositionally biased region" description="Low complexity" evidence="4">
    <location>
        <begin position="7"/>
        <end position="22"/>
    </location>
</feature>
<dbReference type="Proteomes" id="UP001149074">
    <property type="component" value="Unassembled WGS sequence"/>
</dbReference>
<keyword evidence="7" id="KW-1185">Reference proteome</keyword>
<evidence type="ECO:0000256" key="4">
    <source>
        <dbReference type="SAM" id="MobiDB-lite"/>
    </source>
</evidence>
<feature type="compositionally biased region" description="Acidic residues" evidence="4">
    <location>
        <begin position="716"/>
        <end position="778"/>
    </location>
</feature>
<feature type="compositionally biased region" description="Basic and acidic residues" evidence="4">
    <location>
        <begin position="702"/>
        <end position="715"/>
    </location>
</feature>
<evidence type="ECO:0000256" key="2">
    <source>
        <dbReference type="ARBA" id="ARBA00023242"/>
    </source>
</evidence>
<reference evidence="6" key="1">
    <citation type="submission" date="2022-11" db="EMBL/GenBank/DDBJ databases">
        <authorList>
            <person name="Petersen C."/>
        </authorList>
    </citation>
    <scope>NUCLEOTIDE SEQUENCE</scope>
    <source>
        <strain evidence="6">IBT 30761</strain>
    </source>
</reference>
<feature type="region of interest" description="Disordered" evidence="4">
    <location>
        <begin position="401"/>
        <end position="506"/>
    </location>
</feature>
<accession>A0A9W9KEY9</accession>
<evidence type="ECO:0000313" key="7">
    <source>
        <dbReference type="Proteomes" id="UP001149074"/>
    </source>
</evidence>
<comment type="similarity">
    <text evidence="3">Belongs to the UTP5 family.</text>
</comment>
<evidence type="ECO:0000259" key="5">
    <source>
        <dbReference type="Pfam" id="PF04003"/>
    </source>
</evidence>
<keyword evidence="2" id="KW-0539">Nucleus</keyword>
<dbReference type="Gene3D" id="2.130.10.10">
    <property type="entry name" value="YVTN repeat-like/Quinoprotein amine dehydrogenase"/>
    <property type="match status" value="1"/>
</dbReference>
<dbReference type="OrthoDB" id="30195at2759"/>
<dbReference type="RefSeq" id="XP_056475997.1">
    <property type="nucleotide sequence ID" value="XM_056615640.1"/>
</dbReference>
<dbReference type="EMBL" id="JAPQKI010000004">
    <property type="protein sequence ID" value="KAJ5102617.1"/>
    <property type="molecule type" value="Genomic_DNA"/>
</dbReference>
<dbReference type="Pfam" id="PF04003">
    <property type="entry name" value="Utp12"/>
    <property type="match status" value="1"/>
</dbReference>
<feature type="compositionally biased region" description="Basic and acidic residues" evidence="4">
    <location>
        <begin position="461"/>
        <end position="480"/>
    </location>
</feature>
<protein>
    <recommendedName>
        <fullName evidence="5">Small-subunit processome Utp12 domain-containing protein</fullName>
    </recommendedName>
</protein>
<evidence type="ECO:0000256" key="3">
    <source>
        <dbReference type="ARBA" id="ARBA00038335"/>
    </source>
</evidence>
<dbReference type="AlphaFoldDB" id="A0A9W9KEY9"/>
<proteinExistence type="inferred from homology"/>
<dbReference type="PANTHER" id="PTHR44267">
    <property type="entry name" value="WD REPEAT-CONTAINING PROTEIN 43"/>
    <property type="match status" value="1"/>
</dbReference>
<feature type="region of interest" description="Disordered" evidence="4">
    <location>
        <begin position="89"/>
        <end position="108"/>
    </location>
</feature>
<comment type="caution">
    <text evidence="6">The sequence shown here is derived from an EMBL/GenBank/DDBJ whole genome shotgun (WGS) entry which is preliminary data.</text>
</comment>
<name>A0A9W9KEY9_9EURO</name>
<dbReference type="PANTHER" id="PTHR44267:SF1">
    <property type="entry name" value="WD REPEAT-CONTAINING PROTEIN 43"/>
    <property type="match status" value="1"/>
</dbReference>
<dbReference type="InterPro" id="IPR007148">
    <property type="entry name" value="SSU_processome_Utp12"/>
</dbReference>
<dbReference type="GO" id="GO:0000462">
    <property type="term" value="P:maturation of SSU-rRNA from tricistronic rRNA transcript (SSU-rRNA, 5.8S rRNA, LSU-rRNA)"/>
    <property type="evidence" value="ECO:0007669"/>
    <property type="project" value="TreeGrafter"/>
</dbReference>
<dbReference type="GeneID" id="81354619"/>
<feature type="compositionally biased region" description="Low complexity" evidence="4">
    <location>
        <begin position="401"/>
        <end position="410"/>
    </location>
</feature>
<feature type="domain" description="Small-subunit processome Utp12" evidence="5">
    <location>
        <begin position="562"/>
        <end position="665"/>
    </location>
</feature>
<feature type="compositionally biased region" description="Acidic residues" evidence="4">
    <location>
        <begin position="786"/>
        <end position="797"/>
    </location>
</feature>
<feature type="region of interest" description="Disordered" evidence="4">
    <location>
        <begin position="1"/>
        <end position="22"/>
    </location>
</feature>
<evidence type="ECO:0000313" key="6">
    <source>
        <dbReference type="EMBL" id="KAJ5102617.1"/>
    </source>
</evidence>
<comment type="subcellular location">
    <subcellularLocation>
        <location evidence="1">Nucleus</location>
    </subcellularLocation>
</comment>
<reference evidence="6" key="2">
    <citation type="journal article" date="2023" name="IMA Fungus">
        <title>Comparative genomic study of the Penicillium genus elucidates a diverse pangenome and 15 lateral gene transfer events.</title>
        <authorList>
            <person name="Petersen C."/>
            <person name="Sorensen T."/>
            <person name="Nielsen M.R."/>
            <person name="Sondergaard T.E."/>
            <person name="Sorensen J.L."/>
            <person name="Fitzpatrick D.A."/>
            <person name="Frisvad J.C."/>
            <person name="Nielsen K.L."/>
        </authorList>
    </citation>
    <scope>NUCLEOTIDE SEQUENCE</scope>
    <source>
        <strain evidence="6">IBT 30761</strain>
    </source>
</reference>